<accession>A0A1S5R414</accession>
<evidence type="ECO:0000313" key="2">
    <source>
        <dbReference type="Proteomes" id="UP000225821"/>
    </source>
</evidence>
<dbReference type="EMBL" id="KU873925">
    <property type="protein sequence ID" value="AND75157.1"/>
    <property type="molecule type" value="Genomic_DNA"/>
</dbReference>
<dbReference type="Proteomes" id="UP000225821">
    <property type="component" value="Segment"/>
</dbReference>
<name>A0A1S5R414_9CAUD</name>
<organism evidence="1 2">
    <name type="scientific">Pseudomonas phage pf16</name>
    <dbReference type="NCBI Taxonomy" id="1815630"/>
    <lineage>
        <taxon>Viruses</taxon>
        <taxon>Duplodnaviria</taxon>
        <taxon>Heunggongvirae</taxon>
        <taxon>Uroviricota</taxon>
        <taxon>Caudoviricetes</taxon>
        <taxon>Chakrabartyvirus</taxon>
        <taxon>Chakrabartyvirus pf16</taxon>
    </lineage>
</organism>
<keyword evidence="2" id="KW-1185">Reference proteome</keyword>
<gene>
    <name evidence="1" type="ORF">pf16_234</name>
</gene>
<proteinExistence type="predicted"/>
<sequence>MDAFSFTLILTTAIFGATSQGGNAISTTQVTGFATYEDCMDAGKNARIPADRNYAETDKVYSCVKVKA</sequence>
<reference evidence="1 2" key="1">
    <citation type="submission" date="2016-03" db="EMBL/GenBank/DDBJ databases">
        <title>Characterisation of pf16 and phiPMW: Two novel phages infecting Pseudomonas putida PpG1.</title>
        <authorList>
            <person name="Magill D.J."/>
            <person name="Krylov V.N."/>
            <person name="Shaburova O.V."/>
            <person name="Allen C.C.R."/>
            <person name="McGrath J.W."/>
            <person name="Quinn J.P."/>
            <person name="Kulakov L.A."/>
        </authorList>
    </citation>
    <scope>NUCLEOTIDE SEQUENCE [LARGE SCALE GENOMIC DNA]</scope>
</reference>
<evidence type="ECO:0000313" key="1">
    <source>
        <dbReference type="EMBL" id="AND75157.1"/>
    </source>
</evidence>
<protein>
    <submittedName>
        <fullName evidence="1">Uncharacterized protein</fullName>
    </submittedName>
</protein>